<dbReference type="InterPro" id="IPR008265">
    <property type="entry name" value="Lipase_GDSL_AS"/>
</dbReference>
<keyword evidence="9" id="KW-1185">Reference proteome</keyword>
<proteinExistence type="inferred from homology"/>
<dbReference type="InterPro" id="IPR051238">
    <property type="entry name" value="GDSL_esterase/lipase"/>
</dbReference>
<keyword evidence="4" id="KW-0732">Signal</keyword>
<dbReference type="Gene3D" id="3.40.50.1110">
    <property type="entry name" value="SGNH hydrolase"/>
    <property type="match status" value="1"/>
</dbReference>
<dbReference type="PANTHER" id="PTHR45650">
    <property type="entry name" value="GDSL-LIKE LIPASE/ACYLHYDROLASE-RELATED"/>
    <property type="match status" value="1"/>
</dbReference>
<keyword evidence="5" id="KW-0378">Hydrolase</keyword>
<keyword evidence="3" id="KW-0964">Secreted</keyword>
<dbReference type="PROSITE" id="PS01098">
    <property type="entry name" value="LIPASE_GDSL_SER"/>
    <property type="match status" value="1"/>
</dbReference>
<dbReference type="GO" id="GO:0016298">
    <property type="term" value="F:lipase activity"/>
    <property type="evidence" value="ECO:0007669"/>
    <property type="project" value="InterPro"/>
</dbReference>
<evidence type="ECO:0000256" key="5">
    <source>
        <dbReference type="ARBA" id="ARBA00022801"/>
    </source>
</evidence>
<comment type="subcellular location">
    <subcellularLocation>
        <location evidence="1">Secreted</location>
    </subcellularLocation>
</comment>
<comment type="similarity">
    <text evidence="2">Belongs to the 'GDSL' lipolytic enzyme family.</text>
</comment>
<sequence>MIFYSYTFVESRNLSTAPALYLFGDSLLDGGNNNHLPTIAKVNYPPYGNNFPQGITGRFTNGKTIGDFVVD</sequence>
<evidence type="ECO:0000313" key="9">
    <source>
        <dbReference type="Proteomes" id="UP001370490"/>
    </source>
</evidence>
<dbReference type="GO" id="GO:0005576">
    <property type="term" value="C:extracellular region"/>
    <property type="evidence" value="ECO:0007669"/>
    <property type="project" value="UniProtKB-SubCell"/>
</dbReference>
<reference evidence="8 9" key="1">
    <citation type="submission" date="2023-12" db="EMBL/GenBank/DDBJ databases">
        <title>A high-quality genome assembly for Dillenia turbinata (Dilleniales).</title>
        <authorList>
            <person name="Chanderbali A."/>
        </authorList>
    </citation>
    <scope>NUCLEOTIDE SEQUENCE [LARGE SCALE GENOMIC DNA]</scope>
    <source>
        <strain evidence="8">LSX21</strain>
        <tissue evidence="8">Leaf</tissue>
    </source>
</reference>
<accession>A0AAN8VDN6</accession>
<keyword evidence="7" id="KW-0443">Lipid metabolism</keyword>
<organism evidence="8 9">
    <name type="scientific">Dillenia turbinata</name>
    <dbReference type="NCBI Taxonomy" id="194707"/>
    <lineage>
        <taxon>Eukaryota</taxon>
        <taxon>Viridiplantae</taxon>
        <taxon>Streptophyta</taxon>
        <taxon>Embryophyta</taxon>
        <taxon>Tracheophyta</taxon>
        <taxon>Spermatophyta</taxon>
        <taxon>Magnoliopsida</taxon>
        <taxon>eudicotyledons</taxon>
        <taxon>Gunneridae</taxon>
        <taxon>Pentapetalae</taxon>
        <taxon>Dilleniales</taxon>
        <taxon>Dilleniaceae</taxon>
        <taxon>Dillenia</taxon>
    </lineage>
</organism>
<comment type="caution">
    <text evidence="8">The sequence shown here is derived from an EMBL/GenBank/DDBJ whole genome shotgun (WGS) entry which is preliminary data.</text>
</comment>
<dbReference type="PANTHER" id="PTHR45650:SF14">
    <property type="entry name" value="GDSL ESTERASE_LIPASE 7-LIKE"/>
    <property type="match status" value="1"/>
</dbReference>
<dbReference type="Proteomes" id="UP001370490">
    <property type="component" value="Unassembled WGS sequence"/>
</dbReference>
<evidence type="ECO:0000256" key="4">
    <source>
        <dbReference type="ARBA" id="ARBA00022729"/>
    </source>
</evidence>
<dbReference type="InterPro" id="IPR036514">
    <property type="entry name" value="SGNH_hydro_sf"/>
</dbReference>
<name>A0AAN8VDN6_9MAGN</name>
<evidence type="ECO:0000256" key="1">
    <source>
        <dbReference type="ARBA" id="ARBA00004613"/>
    </source>
</evidence>
<evidence type="ECO:0000256" key="7">
    <source>
        <dbReference type="ARBA" id="ARBA00023098"/>
    </source>
</evidence>
<dbReference type="EMBL" id="JBAMMX010000014">
    <property type="protein sequence ID" value="KAK6928041.1"/>
    <property type="molecule type" value="Genomic_DNA"/>
</dbReference>
<evidence type="ECO:0000313" key="8">
    <source>
        <dbReference type="EMBL" id="KAK6928041.1"/>
    </source>
</evidence>
<evidence type="ECO:0000256" key="6">
    <source>
        <dbReference type="ARBA" id="ARBA00022963"/>
    </source>
</evidence>
<dbReference type="AlphaFoldDB" id="A0AAN8VDN6"/>
<keyword evidence="6" id="KW-0442">Lipid degradation</keyword>
<gene>
    <name evidence="8" type="ORF">RJ641_006632</name>
</gene>
<evidence type="ECO:0000256" key="3">
    <source>
        <dbReference type="ARBA" id="ARBA00022525"/>
    </source>
</evidence>
<dbReference type="GO" id="GO:0016042">
    <property type="term" value="P:lipid catabolic process"/>
    <property type="evidence" value="ECO:0007669"/>
    <property type="project" value="UniProtKB-KW"/>
</dbReference>
<protein>
    <submittedName>
        <fullName evidence="8">GDSL lipase/esterase</fullName>
    </submittedName>
</protein>
<evidence type="ECO:0000256" key="2">
    <source>
        <dbReference type="ARBA" id="ARBA00008668"/>
    </source>
</evidence>